<protein>
    <recommendedName>
        <fullName evidence="1">HTH bat-type domain-containing protein</fullName>
    </recommendedName>
</protein>
<dbReference type="EMBL" id="AP025226">
    <property type="protein sequence ID" value="BDB99760.1"/>
    <property type="molecule type" value="Genomic_DNA"/>
</dbReference>
<dbReference type="InterPro" id="IPR013324">
    <property type="entry name" value="RNA_pol_sigma_r3/r4-like"/>
</dbReference>
<name>A0AAQ4CVC9_9CREN</name>
<dbReference type="KEGG" id="scas:SACC_27770"/>
<evidence type="ECO:0000313" key="3">
    <source>
        <dbReference type="Proteomes" id="UP001319921"/>
    </source>
</evidence>
<dbReference type="GeneID" id="68867500"/>
<accession>A0AAQ4CVC9</accession>
<keyword evidence="3" id="KW-1185">Reference proteome</keyword>
<evidence type="ECO:0000313" key="2">
    <source>
        <dbReference type="EMBL" id="BDB99760.1"/>
    </source>
</evidence>
<reference evidence="2 3" key="1">
    <citation type="journal article" date="2022" name="Microbiol. Resour. Announc.">
        <title>Complete Genome Sequence of the Hyperthermophilic and Acidophilic Archaeon Saccharolobus caldissimus Strain HS-3T.</title>
        <authorList>
            <person name="Sakai H.D."/>
            <person name="Kurosawa N."/>
        </authorList>
    </citation>
    <scope>NUCLEOTIDE SEQUENCE [LARGE SCALE GENOMIC DNA]</scope>
    <source>
        <strain evidence="2 3">JCM32116</strain>
    </source>
</reference>
<dbReference type="Proteomes" id="UP001319921">
    <property type="component" value="Chromosome"/>
</dbReference>
<dbReference type="PANTHER" id="PTHR34236">
    <property type="entry name" value="DIMETHYL SULFOXIDE REDUCTASE TRANSCRIPTIONAL ACTIVATOR"/>
    <property type="match status" value="1"/>
</dbReference>
<evidence type="ECO:0000259" key="1">
    <source>
        <dbReference type="Pfam" id="PF04967"/>
    </source>
</evidence>
<sequence>MIKSYTIYLSHDDWSLLTDKYSEQELRVIMTTRIPSLEKLEENIAADVYAADPLLLNELISKIKSNSRIIKIKVLETMRTKSEIRALLLITAKMRGGISELFMNKGAYYISEYIARGLEKWSLVIDDKTFKESILPDLKEKTYSLKINERENIFTVKNLLTSKEMEILYKAYKLGYFDWPKRIDLKELSEELGISKSATLQTLRRATNKLIKSFIDNFTA</sequence>
<dbReference type="InterPro" id="IPR007050">
    <property type="entry name" value="HTH_bacterioopsin"/>
</dbReference>
<dbReference type="Pfam" id="PF04967">
    <property type="entry name" value="HTH_10"/>
    <property type="match status" value="1"/>
</dbReference>
<proteinExistence type="predicted"/>
<dbReference type="PANTHER" id="PTHR34236:SF1">
    <property type="entry name" value="DIMETHYL SULFOXIDE REDUCTASE TRANSCRIPTIONAL ACTIVATOR"/>
    <property type="match status" value="1"/>
</dbReference>
<organism evidence="2 3">
    <name type="scientific">Saccharolobus caldissimus</name>
    <dbReference type="NCBI Taxonomy" id="1702097"/>
    <lineage>
        <taxon>Archaea</taxon>
        <taxon>Thermoproteota</taxon>
        <taxon>Thermoprotei</taxon>
        <taxon>Sulfolobales</taxon>
        <taxon>Sulfolobaceae</taxon>
        <taxon>Saccharolobus</taxon>
    </lineage>
</organism>
<feature type="domain" description="HTH bat-type" evidence="1">
    <location>
        <begin position="160"/>
        <end position="212"/>
    </location>
</feature>
<gene>
    <name evidence="2" type="ORF">SACC_27770</name>
</gene>
<dbReference type="SUPFAM" id="SSF88659">
    <property type="entry name" value="Sigma3 and sigma4 domains of RNA polymerase sigma factors"/>
    <property type="match status" value="1"/>
</dbReference>
<dbReference type="RefSeq" id="WP_229570243.1">
    <property type="nucleotide sequence ID" value="NZ_AP025226.1"/>
</dbReference>
<dbReference type="AlphaFoldDB" id="A0AAQ4CVC9"/>